<sequence>MPTLDVLYDDGPCLVVNKPSGLLTQAPRGIDSLEIWVRNFWKSREEKAGDDNIYVGIIHRLDRPVSGATLFARHVRAAQRLSAQFQQRTVSKTYWAVVEGCPSDDEGTWTDCLHKRHGMAQAIVVPEDDPRGKHAVLHYRVLQRWDQQTLLEITLETGRTHQIRVQASSRGLPVLGDEQYGATRLFGPETDEPRDRAIALHARELGFRHAMRDEQVQITAPLPSAWEALELAPTLL</sequence>
<dbReference type="OrthoDB" id="9784108at2"/>
<dbReference type="PANTHER" id="PTHR21600">
    <property type="entry name" value="MITOCHONDRIAL RNA PSEUDOURIDINE SYNTHASE"/>
    <property type="match status" value="1"/>
</dbReference>
<dbReference type="SUPFAM" id="SSF55120">
    <property type="entry name" value="Pseudouridine synthase"/>
    <property type="match status" value="1"/>
</dbReference>
<dbReference type="Gene3D" id="3.30.2350.10">
    <property type="entry name" value="Pseudouridine synthase"/>
    <property type="match status" value="1"/>
</dbReference>
<evidence type="ECO:0000313" key="5">
    <source>
        <dbReference type="Proteomes" id="UP000318478"/>
    </source>
</evidence>
<dbReference type="EMBL" id="SJPO01000005">
    <property type="protein sequence ID" value="TWT76922.1"/>
    <property type="molecule type" value="Genomic_DNA"/>
</dbReference>
<dbReference type="EC" id="5.4.99.23" evidence="4"/>
<proteinExistence type="inferred from homology"/>
<evidence type="ECO:0000259" key="3">
    <source>
        <dbReference type="Pfam" id="PF00849"/>
    </source>
</evidence>
<keyword evidence="2 4" id="KW-0413">Isomerase</keyword>
<dbReference type="GO" id="GO:0001522">
    <property type="term" value="P:pseudouridine synthesis"/>
    <property type="evidence" value="ECO:0007669"/>
    <property type="project" value="InterPro"/>
</dbReference>
<dbReference type="InterPro" id="IPR006145">
    <property type="entry name" value="PsdUridine_synth_RsuA/RluA"/>
</dbReference>
<gene>
    <name evidence="4" type="primary">rluD_2</name>
    <name evidence="4" type="ORF">Pla123a_23470</name>
</gene>
<organism evidence="4 5">
    <name type="scientific">Posidoniimonas polymericola</name>
    <dbReference type="NCBI Taxonomy" id="2528002"/>
    <lineage>
        <taxon>Bacteria</taxon>
        <taxon>Pseudomonadati</taxon>
        <taxon>Planctomycetota</taxon>
        <taxon>Planctomycetia</taxon>
        <taxon>Pirellulales</taxon>
        <taxon>Lacipirellulaceae</taxon>
        <taxon>Posidoniimonas</taxon>
    </lineage>
</organism>
<dbReference type="CDD" id="cd02869">
    <property type="entry name" value="PseudoU_synth_RluA_like"/>
    <property type="match status" value="1"/>
</dbReference>
<reference evidence="4 5" key="1">
    <citation type="submission" date="2019-02" db="EMBL/GenBank/DDBJ databases">
        <title>Deep-cultivation of Planctomycetes and their phenomic and genomic characterization uncovers novel biology.</title>
        <authorList>
            <person name="Wiegand S."/>
            <person name="Jogler M."/>
            <person name="Boedeker C."/>
            <person name="Pinto D."/>
            <person name="Vollmers J."/>
            <person name="Rivas-Marin E."/>
            <person name="Kohn T."/>
            <person name="Peeters S.H."/>
            <person name="Heuer A."/>
            <person name="Rast P."/>
            <person name="Oberbeckmann S."/>
            <person name="Bunk B."/>
            <person name="Jeske O."/>
            <person name="Meyerdierks A."/>
            <person name="Storesund J.E."/>
            <person name="Kallscheuer N."/>
            <person name="Luecker S."/>
            <person name="Lage O.M."/>
            <person name="Pohl T."/>
            <person name="Merkel B.J."/>
            <person name="Hornburger P."/>
            <person name="Mueller R.-W."/>
            <person name="Bruemmer F."/>
            <person name="Labrenz M."/>
            <person name="Spormann A.M."/>
            <person name="Op Den Camp H."/>
            <person name="Overmann J."/>
            <person name="Amann R."/>
            <person name="Jetten M.S.M."/>
            <person name="Mascher T."/>
            <person name="Medema M.H."/>
            <person name="Devos D.P."/>
            <person name="Kaster A.-K."/>
            <person name="Ovreas L."/>
            <person name="Rohde M."/>
            <person name="Galperin M.Y."/>
            <person name="Jogler C."/>
        </authorList>
    </citation>
    <scope>NUCLEOTIDE SEQUENCE [LARGE SCALE GENOMIC DNA]</scope>
    <source>
        <strain evidence="4 5">Pla123a</strain>
    </source>
</reference>
<dbReference type="Pfam" id="PF00849">
    <property type="entry name" value="PseudoU_synth_2"/>
    <property type="match status" value="1"/>
</dbReference>
<dbReference type="GO" id="GO:0006396">
    <property type="term" value="P:RNA processing"/>
    <property type="evidence" value="ECO:0007669"/>
    <property type="project" value="UniProtKB-ARBA"/>
</dbReference>
<feature type="domain" description="Pseudouridine synthase RsuA/RluA-like" evidence="3">
    <location>
        <begin position="14"/>
        <end position="168"/>
    </location>
</feature>
<evidence type="ECO:0000313" key="4">
    <source>
        <dbReference type="EMBL" id="TWT76922.1"/>
    </source>
</evidence>
<dbReference type="RefSeq" id="WP_146587080.1">
    <property type="nucleotide sequence ID" value="NZ_SJPO01000005.1"/>
</dbReference>
<dbReference type="AlphaFoldDB" id="A0A5C5YPN0"/>
<protein>
    <submittedName>
        <fullName evidence="4">Ribosomal large subunit pseudouridine synthase D</fullName>
        <ecNumber evidence="4">5.4.99.23</ecNumber>
    </submittedName>
</protein>
<comment type="similarity">
    <text evidence="1">Belongs to the pseudouridine synthase RluA family.</text>
</comment>
<dbReference type="GO" id="GO:0160140">
    <property type="term" value="F:23S rRNA pseudouridine(1911/1915/1917) synthase activity"/>
    <property type="evidence" value="ECO:0007669"/>
    <property type="project" value="UniProtKB-EC"/>
</dbReference>
<name>A0A5C5YPN0_9BACT</name>
<dbReference type="PANTHER" id="PTHR21600:SF83">
    <property type="entry name" value="PSEUDOURIDYLATE SYNTHASE RPUSD4, MITOCHONDRIAL"/>
    <property type="match status" value="1"/>
</dbReference>
<dbReference type="InterPro" id="IPR050188">
    <property type="entry name" value="RluA_PseudoU_synthase"/>
</dbReference>
<dbReference type="GO" id="GO:0003723">
    <property type="term" value="F:RNA binding"/>
    <property type="evidence" value="ECO:0007669"/>
    <property type="project" value="InterPro"/>
</dbReference>
<dbReference type="Proteomes" id="UP000318478">
    <property type="component" value="Unassembled WGS sequence"/>
</dbReference>
<keyword evidence="5" id="KW-1185">Reference proteome</keyword>
<evidence type="ECO:0000256" key="1">
    <source>
        <dbReference type="ARBA" id="ARBA00010876"/>
    </source>
</evidence>
<accession>A0A5C5YPN0</accession>
<evidence type="ECO:0000256" key="2">
    <source>
        <dbReference type="ARBA" id="ARBA00023235"/>
    </source>
</evidence>
<comment type="caution">
    <text evidence="4">The sequence shown here is derived from an EMBL/GenBank/DDBJ whole genome shotgun (WGS) entry which is preliminary data.</text>
</comment>
<dbReference type="InterPro" id="IPR020103">
    <property type="entry name" value="PsdUridine_synth_cat_dom_sf"/>
</dbReference>